<name>A0A061RQM6_9CHLO</name>
<organism evidence="1">
    <name type="scientific">Tetraselmis sp. GSL018</name>
    <dbReference type="NCBI Taxonomy" id="582737"/>
    <lineage>
        <taxon>Eukaryota</taxon>
        <taxon>Viridiplantae</taxon>
        <taxon>Chlorophyta</taxon>
        <taxon>core chlorophytes</taxon>
        <taxon>Chlorodendrophyceae</taxon>
        <taxon>Chlorodendrales</taxon>
        <taxon>Chlorodendraceae</taxon>
        <taxon>Tetraselmis</taxon>
    </lineage>
</organism>
<reference evidence="1" key="1">
    <citation type="submission" date="2014-05" db="EMBL/GenBank/DDBJ databases">
        <title>The transcriptome of the halophilic microalga Tetraselmis sp. GSL018 isolated from the Great Salt Lake, Utah.</title>
        <authorList>
            <person name="Jinkerson R.E."/>
            <person name="D'Adamo S."/>
            <person name="Posewitz M.C."/>
        </authorList>
    </citation>
    <scope>NUCLEOTIDE SEQUENCE</scope>
    <source>
        <strain evidence="1">GSL018</strain>
    </source>
</reference>
<proteinExistence type="predicted"/>
<gene>
    <name evidence="1" type="ORF">TSPGSL018_29995</name>
</gene>
<sequence length="116" mass="12368">GIRFTEGSSSFENPADAFTILDEAAAALHACNQASAVVGRGPLQMTVKISGEDSPEGMLHARAEACRVRILFRLCDLQKQFGSSPLLQEQVLLSCTADDSSDTRVSFSVENPVHGS</sequence>
<feature type="non-terminal residue" evidence="1">
    <location>
        <position position="1"/>
    </location>
</feature>
<accession>A0A061RQM6</accession>
<dbReference type="AlphaFoldDB" id="A0A061RQM6"/>
<dbReference type="EMBL" id="GBEZ01012943">
    <property type="protein sequence ID" value="JAC72995.1"/>
    <property type="molecule type" value="Transcribed_RNA"/>
</dbReference>
<evidence type="ECO:0000313" key="1">
    <source>
        <dbReference type="EMBL" id="JAC72995.1"/>
    </source>
</evidence>
<protein>
    <submittedName>
        <fullName evidence="1">Uncharacterized protein</fullName>
    </submittedName>
</protein>